<accession>A0A9W8YM65</accession>
<feature type="compositionally biased region" description="Polar residues" evidence="2">
    <location>
        <begin position="286"/>
        <end position="302"/>
    </location>
</feature>
<dbReference type="EMBL" id="JAPEVB010000005">
    <property type="protein sequence ID" value="KAJ4388089.1"/>
    <property type="molecule type" value="Genomic_DNA"/>
</dbReference>
<protein>
    <recommendedName>
        <fullName evidence="3">Zn(2)-C6 fungal-type domain-containing protein</fullName>
    </recommendedName>
</protein>
<evidence type="ECO:0000313" key="5">
    <source>
        <dbReference type="Proteomes" id="UP001140453"/>
    </source>
</evidence>
<dbReference type="SMART" id="SM00066">
    <property type="entry name" value="GAL4"/>
    <property type="match status" value="1"/>
</dbReference>
<dbReference type="CDD" id="cd00067">
    <property type="entry name" value="GAL4"/>
    <property type="match status" value="1"/>
</dbReference>
<evidence type="ECO:0000313" key="4">
    <source>
        <dbReference type="EMBL" id="KAJ4388089.1"/>
    </source>
</evidence>
<dbReference type="Gene3D" id="4.10.240.10">
    <property type="entry name" value="Zn(2)-C6 fungal-type DNA-binding domain"/>
    <property type="match status" value="1"/>
</dbReference>
<evidence type="ECO:0000256" key="2">
    <source>
        <dbReference type="SAM" id="MobiDB-lite"/>
    </source>
</evidence>
<organism evidence="4 5">
    <name type="scientific">Gnomoniopsis smithogilvyi</name>
    <dbReference type="NCBI Taxonomy" id="1191159"/>
    <lineage>
        <taxon>Eukaryota</taxon>
        <taxon>Fungi</taxon>
        <taxon>Dikarya</taxon>
        <taxon>Ascomycota</taxon>
        <taxon>Pezizomycotina</taxon>
        <taxon>Sordariomycetes</taxon>
        <taxon>Sordariomycetidae</taxon>
        <taxon>Diaporthales</taxon>
        <taxon>Gnomoniaceae</taxon>
        <taxon>Gnomoniopsis</taxon>
    </lineage>
</organism>
<dbReference type="SUPFAM" id="SSF57701">
    <property type="entry name" value="Zn2/Cys6 DNA-binding domain"/>
    <property type="match status" value="1"/>
</dbReference>
<comment type="caution">
    <text evidence="4">The sequence shown here is derived from an EMBL/GenBank/DDBJ whole genome shotgun (WGS) entry which is preliminary data.</text>
</comment>
<dbReference type="OrthoDB" id="3434319at2759"/>
<dbReference type="InterPro" id="IPR001138">
    <property type="entry name" value="Zn2Cys6_DnaBD"/>
</dbReference>
<name>A0A9W8YM65_9PEZI</name>
<gene>
    <name evidence="4" type="ORF">N0V93_008694</name>
</gene>
<evidence type="ECO:0000256" key="1">
    <source>
        <dbReference type="ARBA" id="ARBA00023242"/>
    </source>
</evidence>
<dbReference type="Pfam" id="PF00172">
    <property type="entry name" value="Zn_clus"/>
    <property type="match status" value="1"/>
</dbReference>
<feature type="domain" description="Zn(2)-C6 fungal-type" evidence="3">
    <location>
        <begin position="17"/>
        <end position="50"/>
    </location>
</feature>
<keyword evidence="1" id="KW-0539">Nucleus</keyword>
<reference evidence="4" key="1">
    <citation type="submission" date="2022-10" db="EMBL/GenBank/DDBJ databases">
        <title>Tapping the CABI collections for fungal endophytes: first genome assemblies for Collariella, Neodidymelliopsis, Ascochyta clinopodiicola, Didymella pomorum, Didymosphaeria variabile, Neocosmospora piperis and Neocucurbitaria cava.</title>
        <authorList>
            <person name="Hill R."/>
        </authorList>
    </citation>
    <scope>NUCLEOTIDE SEQUENCE</scope>
    <source>
        <strain evidence="4">IMI 355082</strain>
    </source>
</reference>
<evidence type="ECO:0000259" key="3">
    <source>
        <dbReference type="PROSITE" id="PS50048"/>
    </source>
</evidence>
<dbReference type="InterPro" id="IPR036864">
    <property type="entry name" value="Zn2-C6_fun-type_DNA-bd_sf"/>
</dbReference>
<dbReference type="AlphaFoldDB" id="A0A9W8YM65"/>
<feature type="region of interest" description="Disordered" evidence="2">
    <location>
        <begin position="270"/>
        <end position="305"/>
    </location>
</feature>
<proteinExistence type="predicted"/>
<sequence length="473" mass="51594">MAGERPAILGISSRRSACDRCRTLKLRCPRDGPEHEPCYRCTRTEVVCTTSPIYRIRNHFRHRQTSAQTASRGRVGPVHRSTTISSPSLVLDVGPGASQVPNSDSQLWSSSLQWQFSEPSTCNGDTSQATTPIGFTFDSAESIIPLSVEGLVSPLSEQASASSIESERGGLYNIGSNLSKDELESCAAAWSGDGLGIQEQKVTEDSSTADLARVNVTLATQWNQIKSSASVLTISALVAPFAELSVNHPSGMLKSTSDFVQILKSLTRKHEPQAATQIRPKEMTSTRHSVQAQAHSPLSNPQAHEDLRGLDSTKCLVVLSSYIHLLRIYNIRFETICGLLQELADSDYPSFDLLHGASTSGGQSYIGKEPHVQLTHHMAHQFHVAQSGHLQATLFIQMATNLFEQVETLLGVPAEFRIDLNARNGEGLLSSDDFDSVMASVVRKEASRTTGGIHTLRHNVKRAHELLRDHIAP</sequence>
<dbReference type="GO" id="GO:0000981">
    <property type="term" value="F:DNA-binding transcription factor activity, RNA polymerase II-specific"/>
    <property type="evidence" value="ECO:0007669"/>
    <property type="project" value="InterPro"/>
</dbReference>
<dbReference type="GO" id="GO:0008270">
    <property type="term" value="F:zinc ion binding"/>
    <property type="evidence" value="ECO:0007669"/>
    <property type="project" value="InterPro"/>
</dbReference>
<dbReference type="PROSITE" id="PS00463">
    <property type="entry name" value="ZN2_CY6_FUNGAL_1"/>
    <property type="match status" value="1"/>
</dbReference>
<dbReference type="PROSITE" id="PS50048">
    <property type="entry name" value="ZN2_CY6_FUNGAL_2"/>
    <property type="match status" value="1"/>
</dbReference>
<dbReference type="Proteomes" id="UP001140453">
    <property type="component" value="Unassembled WGS sequence"/>
</dbReference>
<keyword evidence="5" id="KW-1185">Reference proteome</keyword>